<feature type="compositionally biased region" description="Polar residues" evidence="1">
    <location>
        <begin position="488"/>
        <end position="512"/>
    </location>
</feature>
<name>A0A0D7A978_9AGAR</name>
<dbReference type="PANTHER" id="PTHR35340">
    <property type="entry name" value="PQQ ENZYME REPEAT PROTEIN-RELATED"/>
    <property type="match status" value="1"/>
</dbReference>
<gene>
    <name evidence="3" type="ORF">FISHEDRAFT_59541</name>
</gene>
<proteinExistence type="predicted"/>
<feature type="chain" id="PRO_5002316251" description="ASST-domain-containing protein" evidence="2">
    <location>
        <begin position="25"/>
        <end position="512"/>
    </location>
</feature>
<dbReference type="EMBL" id="KN881931">
    <property type="protein sequence ID" value="KIY47562.1"/>
    <property type="molecule type" value="Genomic_DNA"/>
</dbReference>
<dbReference type="OrthoDB" id="5427350at2759"/>
<dbReference type="InterPro" id="IPR053143">
    <property type="entry name" value="Arylsulfate_ST"/>
</dbReference>
<protein>
    <recommendedName>
        <fullName evidence="5">ASST-domain-containing protein</fullName>
    </recommendedName>
</protein>
<dbReference type="Proteomes" id="UP000054144">
    <property type="component" value="Unassembled WGS sequence"/>
</dbReference>
<keyword evidence="4" id="KW-1185">Reference proteome</keyword>
<sequence>MKVSRLPRLTVVLLALTVVPLTLTAVTTTHDGNEVNNNRADTNTFDLQALARIPSGLRVRSYDLSRALDGFLVTCPEYDDRVGIHGPRMYHPNGEMFWAGDSWRESCVDVQIQTYHDQPVLTFWYNDHPHNYGVLLDTNYTEIARVQVVGHKEYVDLHELRLTSNGHALVITNANTPADTSQVENGARFGFAFSPIVQEIDVATGALVWEWRGIEHVNFRDSYRAYSPEKYDYTHMNSVFKDEYGDYLMSLRACNMVIKVDHITKDIVWQLGGKHSDFKFTNGSAFVGQHDAQLYELAANLETGQWVPGTGNTEMILFDNGVDGCGNSGPWGTARGIWLRLDYRHKEVTLVHEYLPPVRHRGFVARAGGIQALPNGNVLVSFGSGGDIREYTRDGRTTVFDASARQMYRAYKYPRNMWFGQGLPASKGSDLVVIDEDVDMIFATEPTGSCSRLFYWLGDQPLKFEMNLEARGKEVLSDTFTNEDKMSYRNSQQQEKIRTSPQQIKAEGTFSS</sequence>
<feature type="region of interest" description="Disordered" evidence="1">
    <location>
        <begin position="485"/>
        <end position="512"/>
    </location>
</feature>
<keyword evidence="2" id="KW-0732">Signal</keyword>
<evidence type="ECO:0008006" key="5">
    <source>
        <dbReference type="Google" id="ProtNLM"/>
    </source>
</evidence>
<organism evidence="3 4">
    <name type="scientific">Fistulina hepatica ATCC 64428</name>
    <dbReference type="NCBI Taxonomy" id="1128425"/>
    <lineage>
        <taxon>Eukaryota</taxon>
        <taxon>Fungi</taxon>
        <taxon>Dikarya</taxon>
        <taxon>Basidiomycota</taxon>
        <taxon>Agaricomycotina</taxon>
        <taxon>Agaricomycetes</taxon>
        <taxon>Agaricomycetidae</taxon>
        <taxon>Agaricales</taxon>
        <taxon>Fistulinaceae</taxon>
        <taxon>Fistulina</taxon>
    </lineage>
</organism>
<dbReference type="PANTHER" id="PTHR35340:SF5">
    <property type="entry name" value="ASST-DOMAIN-CONTAINING PROTEIN"/>
    <property type="match status" value="1"/>
</dbReference>
<dbReference type="Pfam" id="PF14269">
    <property type="entry name" value="Arylsulfotran_2"/>
    <property type="match status" value="1"/>
</dbReference>
<dbReference type="InterPro" id="IPR039535">
    <property type="entry name" value="ASST-like"/>
</dbReference>
<feature type="signal peptide" evidence="2">
    <location>
        <begin position="1"/>
        <end position="24"/>
    </location>
</feature>
<accession>A0A0D7A978</accession>
<evidence type="ECO:0000313" key="3">
    <source>
        <dbReference type="EMBL" id="KIY47562.1"/>
    </source>
</evidence>
<evidence type="ECO:0000256" key="1">
    <source>
        <dbReference type="SAM" id="MobiDB-lite"/>
    </source>
</evidence>
<dbReference type="AlphaFoldDB" id="A0A0D7A978"/>
<evidence type="ECO:0000256" key="2">
    <source>
        <dbReference type="SAM" id="SignalP"/>
    </source>
</evidence>
<reference evidence="3 4" key="1">
    <citation type="journal article" date="2015" name="Fungal Genet. Biol.">
        <title>Evolution of novel wood decay mechanisms in Agaricales revealed by the genome sequences of Fistulina hepatica and Cylindrobasidium torrendii.</title>
        <authorList>
            <person name="Floudas D."/>
            <person name="Held B.W."/>
            <person name="Riley R."/>
            <person name="Nagy L.G."/>
            <person name="Koehler G."/>
            <person name="Ransdell A.S."/>
            <person name="Younus H."/>
            <person name="Chow J."/>
            <person name="Chiniquy J."/>
            <person name="Lipzen A."/>
            <person name="Tritt A."/>
            <person name="Sun H."/>
            <person name="Haridas S."/>
            <person name="LaButti K."/>
            <person name="Ohm R.A."/>
            <person name="Kues U."/>
            <person name="Blanchette R.A."/>
            <person name="Grigoriev I.V."/>
            <person name="Minto R.E."/>
            <person name="Hibbett D.S."/>
        </authorList>
    </citation>
    <scope>NUCLEOTIDE SEQUENCE [LARGE SCALE GENOMIC DNA]</scope>
    <source>
        <strain evidence="3 4">ATCC 64428</strain>
    </source>
</reference>
<evidence type="ECO:0000313" key="4">
    <source>
        <dbReference type="Proteomes" id="UP000054144"/>
    </source>
</evidence>